<comment type="similarity">
    <text evidence="3">Belongs to the Nudix hydrolase family.</text>
</comment>
<dbReference type="InterPro" id="IPR020476">
    <property type="entry name" value="Nudix_hydrolase"/>
</dbReference>
<accession>A0ABW3J973</accession>
<dbReference type="PROSITE" id="PS00893">
    <property type="entry name" value="NUDIX_BOX"/>
    <property type="match status" value="1"/>
</dbReference>
<keyword evidence="2 3" id="KW-0378">Hydrolase</keyword>
<dbReference type="PANTHER" id="PTHR43046:SF14">
    <property type="entry name" value="MUTT_NUDIX FAMILY PROTEIN"/>
    <property type="match status" value="1"/>
</dbReference>
<dbReference type="Gene3D" id="3.90.79.10">
    <property type="entry name" value="Nucleoside Triphosphate Pyrophosphohydrolase"/>
    <property type="match status" value="1"/>
</dbReference>
<dbReference type="PANTHER" id="PTHR43046">
    <property type="entry name" value="GDP-MANNOSE MANNOSYL HYDROLASE"/>
    <property type="match status" value="1"/>
</dbReference>
<comment type="cofactor">
    <cofactor evidence="1">
        <name>Mg(2+)</name>
        <dbReference type="ChEBI" id="CHEBI:18420"/>
    </cofactor>
</comment>
<organism evidence="5 6">
    <name type="scientific">Methyloligella solikamskensis</name>
    <dbReference type="NCBI Taxonomy" id="1177756"/>
    <lineage>
        <taxon>Bacteria</taxon>
        <taxon>Pseudomonadati</taxon>
        <taxon>Pseudomonadota</taxon>
        <taxon>Alphaproteobacteria</taxon>
        <taxon>Hyphomicrobiales</taxon>
        <taxon>Hyphomicrobiaceae</taxon>
        <taxon>Methyloligella</taxon>
    </lineage>
</organism>
<dbReference type="SUPFAM" id="SSF55811">
    <property type="entry name" value="Nudix"/>
    <property type="match status" value="1"/>
</dbReference>
<proteinExistence type="inferred from homology"/>
<evidence type="ECO:0000256" key="2">
    <source>
        <dbReference type="ARBA" id="ARBA00022801"/>
    </source>
</evidence>
<evidence type="ECO:0000313" key="5">
    <source>
        <dbReference type="EMBL" id="MFD0986636.1"/>
    </source>
</evidence>
<dbReference type="Pfam" id="PF00293">
    <property type="entry name" value="NUDIX"/>
    <property type="match status" value="1"/>
</dbReference>
<name>A0ABW3J973_9HYPH</name>
<dbReference type="InterPro" id="IPR020084">
    <property type="entry name" value="NUDIX_hydrolase_CS"/>
</dbReference>
<evidence type="ECO:0000313" key="6">
    <source>
        <dbReference type="Proteomes" id="UP001597102"/>
    </source>
</evidence>
<dbReference type="EMBL" id="JBHTJO010000001">
    <property type="protein sequence ID" value="MFD0986636.1"/>
    <property type="molecule type" value="Genomic_DNA"/>
</dbReference>
<evidence type="ECO:0000256" key="3">
    <source>
        <dbReference type="RuleBase" id="RU003476"/>
    </source>
</evidence>
<feature type="domain" description="Nudix hydrolase" evidence="4">
    <location>
        <begin position="26"/>
        <end position="151"/>
    </location>
</feature>
<dbReference type="InterPro" id="IPR015797">
    <property type="entry name" value="NUDIX_hydrolase-like_dom_sf"/>
</dbReference>
<dbReference type="InterPro" id="IPR000086">
    <property type="entry name" value="NUDIX_hydrolase_dom"/>
</dbReference>
<dbReference type="PROSITE" id="PS51462">
    <property type="entry name" value="NUDIX"/>
    <property type="match status" value="1"/>
</dbReference>
<keyword evidence="6" id="KW-1185">Reference proteome</keyword>
<evidence type="ECO:0000259" key="4">
    <source>
        <dbReference type="PROSITE" id="PS51462"/>
    </source>
</evidence>
<reference evidence="6" key="1">
    <citation type="journal article" date="2019" name="Int. J. Syst. Evol. Microbiol.">
        <title>The Global Catalogue of Microorganisms (GCM) 10K type strain sequencing project: providing services to taxonomists for standard genome sequencing and annotation.</title>
        <authorList>
            <consortium name="The Broad Institute Genomics Platform"/>
            <consortium name="The Broad Institute Genome Sequencing Center for Infectious Disease"/>
            <person name="Wu L."/>
            <person name="Ma J."/>
        </authorList>
    </citation>
    <scope>NUCLEOTIDE SEQUENCE [LARGE SCALE GENOMIC DNA]</scope>
    <source>
        <strain evidence="6">CCUG 61697</strain>
    </source>
</reference>
<dbReference type="PRINTS" id="PR00502">
    <property type="entry name" value="NUDIXFAMILY"/>
</dbReference>
<comment type="caution">
    <text evidence="5">The sequence shown here is derived from an EMBL/GenBank/DDBJ whole genome shotgun (WGS) entry which is preliminary data.</text>
</comment>
<evidence type="ECO:0000256" key="1">
    <source>
        <dbReference type="ARBA" id="ARBA00001946"/>
    </source>
</evidence>
<gene>
    <name evidence="5" type="ORF">ACFQ2F_05950</name>
</gene>
<sequence>MRARLTAWRNKIMLAVLRRYWRVQRGMTLGAQGVVIDAENRVLLIKHTYRPGWCFPGGGVEAGESFEDALTREVHEEVGVTLTGPVTLHGIFTNFAAVKRDHIAVFVVRDWTRDGDYHRPREIAESGFFALDWLPADIDTGTANRLREIFEGAPVMASWT</sequence>
<dbReference type="Proteomes" id="UP001597102">
    <property type="component" value="Unassembled WGS sequence"/>
</dbReference>
<protein>
    <submittedName>
        <fullName evidence="5">NUDIX domain-containing protein</fullName>
    </submittedName>
</protein>
<dbReference type="RefSeq" id="WP_379087148.1">
    <property type="nucleotide sequence ID" value="NZ_JBHTJO010000001.1"/>
</dbReference>